<evidence type="ECO:0000256" key="16">
    <source>
        <dbReference type="PIRSR" id="PIRSR000167-2"/>
    </source>
</evidence>
<dbReference type="EMBL" id="JTDV01000010">
    <property type="protein sequence ID" value="KJD32207.1"/>
    <property type="molecule type" value="Genomic_DNA"/>
</dbReference>
<dbReference type="InterPro" id="IPR006638">
    <property type="entry name" value="Elp3/MiaA/NifB-like_rSAM"/>
</dbReference>
<feature type="binding site" evidence="16">
    <location>
        <position position="61"/>
    </location>
    <ligand>
        <name>[4Fe-4S] cluster</name>
        <dbReference type="ChEBI" id="CHEBI:49883"/>
        <note>4Fe-4S-S-AdoMet</note>
    </ligand>
</feature>
<dbReference type="SFLD" id="SFLDG01065">
    <property type="entry name" value="anaerobic_coproporphyrinogen-I"/>
    <property type="match status" value="1"/>
</dbReference>
<dbReference type="SUPFAM" id="SSF102114">
    <property type="entry name" value="Radical SAM enzymes"/>
    <property type="match status" value="1"/>
</dbReference>
<protein>
    <recommendedName>
        <fullName evidence="14">Coproporphyrinogen-III oxidase</fullName>
        <ecNumber evidence="14">1.3.98.3</ecNumber>
    </recommendedName>
</protein>
<dbReference type="PROSITE" id="PS51918">
    <property type="entry name" value="RADICAL_SAM"/>
    <property type="match status" value="1"/>
</dbReference>
<dbReference type="InterPro" id="IPR034505">
    <property type="entry name" value="Coproporphyrinogen-III_oxidase"/>
</dbReference>
<dbReference type="GO" id="GO:0006782">
    <property type="term" value="P:protoporphyrinogen IX biosynthetic process"/>
    <property type="evidence" value="ECO:0007669"/>
    <property type="project" value="UniProtKB-UniPathway"/>
</dbReference>
<dbReference type="RefSeq" id="WP_044626690.1">
    <property type="nucleotide sequence ID" value="NZ_JTDV01000010.1"/>
</dbReference>
<name>A0A0D7W2Y4_9FLAO</name>
<comment type="pathway">
    <text evidence="2 14">Porphyrin-containing compound metabolism; protoporphyrin-IX biosynthesis; protoporphyrinogen-IX from coproporphyrinogen-III (AdoMet route): step 1/1.</text>
</comment>
<feature type="domain" description="Radical SAM core" evidence="17">
    <location>
        <begin position="46"/>
        <end position="289"/>
    </location>
</feature>
<evidence type="ECO:0000256" key="15">
    <source>
        <dbReference type="PIRSR" id="PIRSR000167-1"/>
    </source>
</evidence>
<keyword evidence="20" id="KW-1185">Reference proteome</keyword>
<evidence type="ECO:0000313" key="19">
    <source>
        <dbReference type="EMBL" id="KJD32207.1"/>
    </source>
</evidence>
<dbReference type="STRING" id="1382798.PK35_10540"/>
<dbReference type="PATRIC" id="fig|1382798.3.peg.662"/>
<dbReference type="PANTHER" id="PTHR13932:SF6">
    <property type="entry name" value="OXYGEN-INDEPENDENT COPROPORPHYRINOGEN III OXIDASE"/>
    <property type="match status" value="1"/>
</dbReference>
<dbReference type="EC" id="1.3.98.3" evidence="14"/>
<gene>
    <name evidence="18" type="ORF">PK35_10540</name>
    <name evidence="19" type="ORF">PK35_11425</name>
</gene>
<comment type="similarity">
    <text evidence="3 14">Belongs to the anaerobic coproporphyrinogen-III oxidase family.</text>
</comment>
<evidence type="ECO:0000256" key="9">
    <source>
        <dbReference type="ARBA" id="ARBA00023002"/>
    </source>
</evidence>
<keyword evidence="9 14" id="KW-0560">Oxidoreductase</keyword>
<feature type="binding site" evidence="15">
    <location>
        <position position="112"/>
    </location>
    <ligand>
        <name>S-adenosyl-L-methionine</name>
        <dbReference type="ChEBI" id="CHEBI:59789"/>
        <label>1</label>
    </ligand>
</feature>
<evidence type="ECO:0000256" key="6">
    <source>
        <dbReference type="ARBA" id="ARBA00022490"/>
    </source>
</evidence>
<evidence type="ECO:0000256" key="14">
    <source>
        <dbReference type="PIRNR" id="PIRNR000167"/>
    </source>
</evidence>
<sequence length="454" mass="52016">MSHNLIKKYNVPGPRYTSYPTVPFWDNNTFSLKQWKQSLRQSFNESNTSEGISLYIHLPFCESLCTFCGCNKRITKRHEVESPYITAVLKEWDLYCELFNDKPKIKALHLGGGTPTFFSPLNLNRLIKGITRKAILAENYEFSFEGHPNNTTKEHLLTLCSLGFRRVSFGVQDYNDTVQKAIHRIQPFEHVKRATEMARSVGFTSVGHDIIFGLPFQTVDHIRETIAKTRQLMPDSIAFYSYAHTPWIKGNGQRGFSEANLPKPEEKRLQYEVGKALLADAGYAEIGMDHFALPTDALYTAMVNQKLHRNFMGYAASKTQMMIGLGVSSISDSWYGFSQNVKGIEAYYHLVENNIIPVFRGHILNEEDLVIRQHILNLMCHYKTAWNNSDSTFKNLDDTLNKLSEMLKDELVVIENNGLKITKKGKPFVRNVCMAFDVLLQQKKPEKQLFSMTI</sequence>
<evidence type="ECO:0000313" key="18">
    <source>
        <dbReference type="EMBL" id="KJD32045.1"/>
    </source>
</evidence>
<dbReference type="Proteomes" id="UP000032361">
    <property type="component" value="Unassembled WGS sequence"/>
</dbReference>
<proteinExistence type="inferred from homology"/>
<feature type="binding site" evidence="15">
    <location>
        <position position="209"/>
    </location>
    <ligand>
        <name>S-adenosyl-L-methionine</name>
        <dbReference type="ChEBI" id="CHEBI:59789"/>
        <label>2</label>
    </ligand>
</feature>
<feature type="binding site" evidence="15">
    <location>
        <begin position="67"/>
        <end position="69"/>
    </location>
    <ligand>
        <name>S-adenosyl-L-methionine</name>
        <dbReference type="ChEBI" id="CHEBI:59789"/>
        <label>2</label>
    </ligand>
</feature>
<feature type="binding site" evidence="16">
    <location>
        <position position="65"/>
    </location>
    <ligand>
        <name>[4Fe-4S] cluster</name>
        <dbReference type="ChEBI" id="CHEBI:49883"/>
        <note>4Fe-4S-S-AdoMet</note>
    </ligand>
</feature>
<evidence type="ECO:0000256" key="5">
    <source>
        <dbReference type="ARBA" id="ARBA00022485"/>
    </source>
</evidence>
<dbReference type="Pfam" id="PF04055">
    <property type="entry name" value="Radical_SAM"/>
    <property type="match status" value="1"/>
</dbReference>
<evidence type="ECO:0000256" key="12">
    <source>
        <dbReference type="ARBA" id="ARBA00023244"/>
    </source>
</evidence>
<keyword evidence="5 14" id="KW-0004">4Fe-4S</keyword>
<evidence type="ECO:0000256" key="3">
    <source>
        <dbReference type="ARBA" id="ARBA00005493"/>
    </source>
</evidence>
<dbReference type="GO" id="GO:0051989">
    <property type="term" value="F:coproporphyrinogen dehydrogenase activity"/>
    <property type="evidence" value="ECO:0007669"/>
    <property type="project" value="UniProtKB-EC"/>
</dbReference>
<comment type="subunit">
    <text evidence="4">Monomer.</text>
</comment>
<feature type="binding site" evidence="15">
    <location>
        <position position="184"/>
    </location>
    <ligand>
        <name>S-adenosyl-L-methionine</name>
        <dbReference type="ChEBI" id="CHEBI:59789"/>
        <label>2</label>
    </ligand>
</feature>
<dbReference type="UniPathway" id="UPA00251">
    <property type="reaction ID" value="UER00323"/>
</dbReference>
<dbReference type="SMART" id="SM00729">
    <property type="entry name" value="Elp3"/>
    <property type="match status" value="1"/>
</dbReference>
<feature type="binding site" evidence="15">
    <location>
        <position position="243"/>
    </location>
    <ligand>
        <name>S-adenosyl-L-methionine</name>
        <dbReference type="ChEBI" id="CHEBI:59789"/>
        <label>2</label>
    </ligand>
</feature>
<dbReference type="Gene3D" id="1.10.10.920">
    <property type="match status" value="1"/>
</dbReference>
<comment type="subcellular location">
    <subcellularLocation>
        <location evidence="1 14">Cytoplasm</location>
    </subcellularLocation>
</comment>
<dbReference type="InterPro" id="IPR058240">
    <property type="entry name" value="rSAM_sf"/>
</dbReference>
<dbReference type="SFLD" id="SFLDG01082">
    <property type="entry name" value="B12-binding_domain_containing"/>
    <property type="match status" value="1"/>
</dbReference>
<dbReference type="SFLD" id="SFLDS00029">
    <property type="entry name" value="Radical_SAM"/>
    <property type="match status" value="1"/>
</dbReference>
<evidence type="ECO:0000256" key="13">
    <source>
        <dbReference type="ARBA" id="ARBA00048321"/>
    </source>
</evidence>
<feature type="binding site" evidence="16">
    <location>
        <position position="68"/>
    </location>
    <ligand>
        <name>[4Fe-4S] cluster</name>
        <dbReference type="ChEBI" id="CHEBI:49883"/>
        <note>4Fe-4S-S-AdoMet</note>
    </ligand>
</feature>
<dbReference type="OrthoDB" id="9808022at2"/>
<feature type="binding site" evidence="15">
    <location>
        <begin position="113"/>
        <end position="114"/>
    </location>
    <ligand>
        <name>S-adenosyl-L-methionine</name>
        <dbReference type="ChEBI" id="CHEBI:59789"/>
        <label>2</label>
    </ligand>
</feature>
<dbReference type="GO" id="GO:0051539">
    <property type="term" value="F:4 iron, 4 sulfur cluster binding"/>
    <property type="evidence" value="ECO:0007669"/>
    <property type="project" value="UniProtKB-KW"/>
</dbReference>
<organism evidence="19 20">
    <name type="scientific">Neotamlana nanhaiensis</name>
    <dbReference type="NCBI Taxonomy" id="1382798"/>
    <lineage>
        <taxon>Bacteria</taxon>
        <taxon>Pseudomonadati</taxon>
        <taxon>Bacteroidota</taxon>
        <taxon>Flavobacteriia</taxon>
        <taxon>Flavobacteriales</taxon>
        <taxon>Flavobacteriaceae</taxon>
        <taxon>Neotamlana</taxon>
    </lineage>
</organism>
<evidence type="ECO:0000259" key="17">
    <source>
        <dbReference type="PROSITE" id="PS51918"/>
    </source>
</evidence>
<feature type="binding site" evidence="15">
    <location>
        <position position="145"/>
    </location>
    <ligand>
        <name>S-adenosyl-L-methionine</name>
        <dbReference type="ChEBI" id="CHEBI:59789"/>
        <label>1</label>
    </ligand>
</feature>
<dbReference type="InterPro" id="IPR013785">
    <property type="entry name" value="Aldolase_TIM"/>
</dbReference>
<evidence type="ECO:0000256" key="2">
    <source>
        <dbReference type="ARBA" id="ARBA00004785"/>
    </source>
</evidence>
<dbReference type="PANTHER" id="PTHR13932">
    <property type="entry name" value="COPROPORPHYRINIGEN III OXIDASE"/>
    <property type="match status" value="1"/>
</dbReference>
<keyword evidence="8 14" id="KW-0479">Metal-binding</keyword>
<keyword evidence="10 14" id="KW-0408">Iron</keyword>
<evidence type="ECO:0000313" key="20">
    <source>
        <dbReference type="Proteomes" id="UP000032361"/>
    </source>
</evidence>
<accession>A0A0D7W2Y4</accession>
<feature type="binding site" evidence="15">
    <location>
        <position position="55"/>
    </location>
    <ligand>
        <name>S-adenosyl-L-methionine</name>
        <dbReference type="ChEBI" id="CHEBI:59789"/>
        <label>1</label>
    </ligand>
</feature>
<dbReference type="GO" id="GO:0004109">
    <property type="term" value="F:coproporphyrinogen oxidase activity"/>
    <property type="evidence" value="ECO:0007669"/>
    <property type="project" value="InterPro"/>
</dbReference>
<evidence type="ECO:0000256" key="7">
    <source>
        <dbReference type="ARBA" id="ARBA00022691"/>
    </source>
</evidence>
<keyword evidence="6 14" id="KW-0963">Cytoplasm</keyword>
<feature type="binding site" evidence="15">
    <location>
        <position position="172"/>
    </location>
    <ligand>
        <name>S-adenosyl-L-methionine</name>
        <dbReference type="ChEBI" id="CHEBI:59789"/>
        <label>2</label>
    </ligand>
</feature>
<dbReference type="Gene3D" id="3.20.20.70">
    <property type="entry name" value="Aldolase class I"/>
    <property type="match status" value="1"/>
</dbReference>
<comment type="catalytic activity">
    <reaction evidence="13 14">
        <text>coproporphyrinogen III + 2 S-adenosyl-L-methionine = protoporphyrinogen IX + 2 5'-deoxyadenosine + 2 L-methionine + 2 CO2</text>
        <dbReference type="Rhea" id="RHEA:15425"/>
        <dbReference type="ChEBI" id="CHEBI:16526"/>
        <dbReference type="ChEBI" id="CHEBI:17319"/>
        <dbReference type="ChEBI" id="CHEBI:57307"/>
        <dbReference type="ChEBI" id="CHEBI:57309"/>
        <dbReference type="ChEBI" id="CHEBI:57844"/>
        <dbReference type="ChEBI" id="CHEBI:59789"/>
        <dbReference type="EC" id="1.3.98.3"/>
    </reaction>
</comment>
<dbReference type="AlphaFoldDB" id="A0A0D7W2Y4"/>
<keyword evidence="7 14" id="KW-0949">S-adenosyl-L-methionine</keyword>
<dbReference type="PIRSF" id="PIRSF000167">
    <property type="entry name" value="HemN"/>
    <property type="match status" value="1"/>
</dbReference>
<dbReference type="GO" id="GO:0005737">
    <property type="term" value="C:cytoplasm"/>
    <property type="evidence" value="ECO:0007669"/>
    <property type="project" value="UniProtKB-SubCell"/>
</dbReference>
<keyword evidence="12 14" id="KW-0627">Porphyrin biosynthesis</keyword>
<comment type="cofactor">
    <cofactor evidence="14 16">
        <name>[4Fe-4S] cluster</name>
        <dbReference type="ChEBI" id="CHEBI:49883"/>
    </cofactor>
    <text evidence="14 16">Binds 1 [4Fe-4S] cluster. The cluster is coordinated with 3 cysteines and an exchangeable S-adenosyl-L-methionine.</text>
</comment>
<dbReference type="EMBL" id="JTDV01000010">
    <property type="protein sequence ID" value="KJD32045.1"/>
    <property type="molecule type" value="Genomic_DNA"/>
</dbReference>
<dbReference type="InterPro" id="IPR004558">
    <property type="entry name" value="Coprogen_oxidase_HemN"/>
</dbReference>
<evidence type="ECO:0000256" key="10">
    <source>
        <dbReference type="ARBA" id="ARBA00023004"/>
    </source>
</evidence>
<evidence type="ECO:0000256" key="1">
    <source>
        <dbReference type="ARBA" id="ARBA00004496"/>
    </source>
</evidence>
<dbReference type="CDD" id="cd01335">
    <property type="entry name" value="Radical_SAM"/>
    <property type="match status" value="1"/>
</dbReference>
<feature type="binding site" evidence="15">
    <location>
        <position position="330"/>
    </location>
    <ligand>
        <name>S-adenosyl-L-methionine</name>
        <dbReference type="ChEBI" id="CHEBI:59789"/>
        <label>1</label>
    </ligand>
</feature>
<evidence type="ECO:0000256" key="4">
    <source>
        <dbReference type="ARBA" id="ARBA00011245"/>
    </source>
</evidence>
<evidence type="ECO:0000256" key="11">
    <source>
        <dbReference type="ARBA" id="ARBA00023014"/>
    </source>
</evidence>
<evidence type="ECO:0000256" key="8">
    <source>
        <dbReference type="ARBA" id="ARBA00022723"/>
    </source>
</evidence>
<reference evidence="19 20" key="1">
    <citation type="journal article" date="2015" name="Antonie Van Leeuwenhoek">
        <title>Tamlana nanhaiensis sp. nov., isolated from surface seawater collected from the South China Sea.</title>
        <authorList>
            <person name="Liu X."/>
            <person name="Lai Q."/>
            <person name="Du Y."/>
            <person name="Li G."/>
            <person name="Sun F."/>
            <person name="Shao Z."/>
        </authorList>
    </citation>
    <scope>NUCLEOTIDE SEQUENCE [LARGE SCALE GENOMIC DNA]</scope>
    <source>
        <strain evidence="19 20">FHC16</strain>
    </source>
</reference>
<keyword evidence="11 14" id="KW-0411">Iron-sulfur</keyword>
<dbReference type="NCBIfam" id="TIGR00538">
    <property type="entry name" value="hemN"/>
    <property type="match status" value="1"/>
</dbReference>
<dbReference type="InterPro" id="IPR007197">
    <property type="entry name" value="rSAM"/>
</dbReference>
<comment type="caution">
    <text evidence="19">The sequence shown here is derived from an EMBL/GenBank/DDBJ whole genome shotgun (WGS) entry which is preliminary data.</text>
</comment>
<dbReference type="GO" id="GO:0046872">
    <property type="term" value="F:metal ion binding"/>
    <property type="evidence" value="ECO:0007669"/>
    <property type="project" value="UniProtKB-KW"/>
</dbReference>